<evidence type="ECO:0000256" key="4">
    <source>
        <dbReference type="ARBA" id="ARBA00023242"/>
    </source>
</evidence>
<dbReference type="GO" id="GO:0009734">
    <property type="term" value="P:auxin-activated signaling pathway"/>
    <property type="evidence" value="ECO:0007669"/>
    <property type="project" value="UniProtKB-KW"/>
</dbReference>
<feature type="domain" description="F-box" evidence="7">
    <location>
        <begin position="4"/>
        <end position="45"/>
    </location>
</feature>
<comment type="pathway">
    <text evidence="2">Protein modification; protein ubiquitination.</text>
</comment>
<dbReference type="SMART" id="SM00367">
    <property type="entry name" value="LRR_CC"/>
    <property type="match status" value="7"/>
</dbReference>
<name>A0A9D5HEE2_9LILI</name>
<dbReference type="EMBL" id="JAGGNH010000005">
    <property type="protein sequence ID" value="KAJ0973549.1"/>
    <property type="molecule type" value="Genomic_DNA"/>
</dbReference>
<dbReference type="SUPFAM" id="SSF52047">
    <property type="entry name" value="RNI-like"/>
    <property type="match status" value="1"/>
</dbReference>
<evidence type="ECO:0000313" key="9">
    <source>
        <dbReference type="Proteomes" id="UP001085076"/>
    </source>
</evidence>
<dbReference type="GO" id="GO:0005634">
    <property type="term" value="C:nucleus"/>
    <property type="evidence" value="ECO:0007669"/>
    <property type="project" value="UniProtKB-SubCell"/>
</dbReference>
<dbReference type="Gene3D" id="3.80.10.10">
    <property type="entry name" value="Ribonuclease Inhibitor"/>
    <property type="match status" value="1"/>
</dbReference>
<organism evidence="8 9">
    <name type="scientific">Dioscorea zingiberensis</name>
    <dbReference type="NCBI Taxonomy" id="325984"/>
    <lineage>
        <taxon>Eukaryota</taxon>
        <taxon>Viridiplantae</taxon>
        <taxon>Streptophyta</taxon>
        <taxon>Embryophyta</taxon>
        <taxon>Tracheophyta</taxon>
        <taxon>Spermatophyta</taxon>
        <taxon>Magnoliopsida</taxon>
        <taxon>Liliopsida</taxon>
        <taxon>Dioscoreales</taxon>
        <taxon>Dioscoreaceae</taxon>
        <taxon>Dioscorea</taxon>
    </lineage>
</organism>
<comment type="subcellular location">
    <subcellularLocation>
        <location evidence="1">Nucleus</location>
    </subcellularLocation>
</comment>
<keyword evidence="3" id="KW-0833">Ubl conjugation pathway</keyword>
<gene>
    <name evidence="8" type="ORF">J5N97_021508</name>
</gene>
<reference evidence="8" key="2">
    <citation type="journal article" date="2022" name="Hortic Res">
        <title>The genome of Dioscorea zingiberensis sheds light on the biosynthesis, origin and evolution of the medicinally important diosgenin saponins.</title>
        <authorList>
            <person name="Li Y."/>
            <person name="Tan C."/>
            <person name="Li Z."/>
            <person name="Guo J."/>
            <person name="Li S."/>
            <person name="Chen X."/>
            <person name="Wang C."/>
            <person name="Dai X."/>
            <person name="Yang H."/>
            <person name="Song W."/>
            <person name="Hou L."/>
            <person name="Xu J."/>
            <person name="Tong Z."/>
            <person name="Xu A."/>
            <person name="Yuan X."/>
            <person name="Wang W."/>
            <person name="Yang Q."/>
            <person name="Chen L."/>
            <person name="Sun Z."/>
            <person name="Wang K."/>
            <person name="Pan B."/>
            <person name="Chen J."/>
            <person name="Bao Y."/>
            <person name="Liu F."/>
            <person name="Qi X."/>
            <person name="Gang D.R."/>
            <person name="Wen J."/>
            <person name="Li J."/>
        </authorList>
    </citation>
    <scope>NUCLEOTIDE SEQUENCE</scope>
    <source>
        <strain evidence="8">Dzin_1.0</strain>
    </source>
</reference>
<protein>
    <recommendedName>
        <fullName evidence="7">F-box domain-containing protein</fullName>
    </recommendedName>
</protein>
<dbReference type="OrthoDB" id="423607at2759"/>
<dbReference type="FunFam" id="3.80.10.10:FF:000029">
    <property type="entry name" value="Transport inhibitor response 1"/>
    <property type="match status" value="1"/>
</dbReference>
<evidence type="ECO:0000256" key="2">
    <source>
        <dbReference type="ARBA" id="ARBA00004906"/>
    </source>
</evidence>
<accession>A0A9D5HEE2</accession>
<dbReference type="PANTHER" id="PTHR16134">
    <property type="entry name" value="F-BOX/TPR REPEAT PROTEIN POF3"/>
    <property type="match status" value="1"/>
</dbReference>
<dbReference type="InterPro" id="IPR041101">
    <property type="entry name" value="Transp_inhibit"/>
</dbReference>
<dbReference type="InterPro" id="IPR032675">
    <property type="entry name" value="LRR_dom_sf"/>
</dbReference>
<evidence type="ECO:0000256" key="3">
    <source>
        <dbReference type="ARBA" id="ARBA00022786"/>
    </source>
</evidence>
<keyword evidence="9" id="KW-1185">Reference proteome</keyword>
<evidence type="ECO:0000259" key="7">
    <source>
        <dbReference type="SMART" id="SM00256"/>
    </source>
</evidence>
<dbReference type="GO" id="GO:0031146">
    <property type="term" value="P:SCF-dependent proteasomal ubiquitin-dependent protein catabolic process"/>
    <property type="evidence" value="ECO:0007669"/>
    <property type="project" value="TreeGrafter"/>
</dbReference>
<evidence type="ECO:0000256" key="1">
    <source>
        <dbReference type="ARBA" id="ARBA00004123"/>
    </source>
</evidence>
<dbReference type="PANTHER" id="PTHR16134:SF45">
    <property type="entry name" value="PROTEIN AUXIN SIGNALING F-BOX 3"/>
    <property type="match status" value="1"/>
</dbReference>
<dbReference type="CDD" id="cd22159">
    <property type="entry name" value="F-box_AtTIR1-like"/>
    <property type="match status" value="1"/>
</dbReference>
<dbReference type="InterPro" id="IPR001810">
    <property type="entry name" value="F-box_dom"/>
</dbReference>
<comment type="subunit">
    <text evidence="6">Part of a SCF (SKP1-cullin-F-box) protein ligase complex. May interact with auxin and auxin-responsive proteins.</text>
</comment>
<dbReference type="SMART" id="SM00256">
    <property type="entry name" value="FBOX"/>
    <property type="match status" value="1"/>
</dbReference>
<dbReference type="Pfam" id="PF18511">
    <property type="entry name" value="F-box_5"/>
    <property type="match status" value="1"/>
</dbReference>
<dbReference type="SUPFAM" id="SSF81383">
    <property type="entry name" value="F-box domain"/>
    <property type="match status" value="1"/>
</dbReference>
<dbReference type="Pfam" id="PF18791">
    <property type="entry name" value="Transp_inhibit"/>
    <property type="match status" value="1"/>
</dbReference>
<dbReference type="FunFam" id="1.20.1280.50:FF:000006">
    <property type="entry name" value="Transport inhibitor response 1"/>
    <property type="match status" value="1"/>
</dbReference>
<dbReference type="Gene3D" id="1.20.1280.50">
    <property type="match status" value="1"/>
</dbReference>
<dbReference type="AlphaFoldDB" id="A0A9D5HEE2"/>
<evidence type="ECO:0000256" key="5">
    <source>
        <dbReference type="ARBA" id="ARBA00023294"/>
    </source>
</evidence>
<proteinExistence type="predicted"/>
<reference evidence="8" key="1">
    <citation type="submission" date="2021-03" db="EMBL/GenBank/DDBJ databases">
        <authorList>
            <person name="Li Z."/>
            <person name="Yang C."/>
        </authorList>
    </citation>
    <scope>NUCLEOTIDE SEQUENCE</scope>
    <source>
        <strain evidence="8">Dzin_1.0</strain>
        <tissue evidence="8">Leaf</tissue>
    </source>
</reference>
<dbReference type="Proteomes" id="UP001085076">
    <property type="component" value="Miscellaneous, Linkage group lg05"/>
</dbReference>
<dbReference type="GO" id="GO:0010152">
    <property type="term" value="P:pollen maturation"/>
    <property type="evidence" value="ECO:0007669"/>
    <property type="project" value="UniProtKB-ARBA"/>
</dbReference>
<keyword evidence="5" id="KW-0927">Auxin signaling pathway</keyword>
<evidence type="ECO:0000313" key="8">
    <source>
        <dbReference type="EMBL" id="KAJ0973549.1"/>
    </source>
</evidence>
<dbReference type="InterPro" id="IPR006553">
    <property type="entry name" value="Leu-rich_rpt_Cys-con_subtyp"/>
</dbReference>
<dbReference type="InterPro" id="IPR036047">
    <property type="entry name" value="F-box-like_dom_sf"/>
</dbReference>
<dbReference type="InterPro" id="IPR041567">
    <property type="entry name" value="COI1_F-box"/>
</dbReference>
<dbReference type="GO" id="GO:0010011">
    <property type="term" value="F:auxin binding"/>
    <property type="evidence" value="ECO:0007669"/>
    <property type="project" value="UniProtKB-ARBA"/>
</dbReference>
<sequence length="572" mass="63942">MNYFPEEVLEHIFNFLGSDQDRNNVSTVCQAWYRIERYSRKRVFIGNCYAVRPEQVAARFPRLMSLKVKGKHHFADFNLVPPGWGGYAHLWIKTAALQCPCLEEIHLKRMVITDDSLELLAHSLPNLKSLVLISCEGFSTDGLAAIATHCRVLRELDLLENEVEDRGSQWLSCFPESSTSLVTLNIACLKGEVSAGALERLVARSPNLMSLRLNRAVTMETLSKILACAPQLLDLGTGSFMLTDGHSDTYHKLYGVFHKCKCLRSMSGFWNAASHCLPALYPICSNLTVLNLSYAPTIDGSDLIKLIQQCTKLQKLWILDCIGDKGLEVVATTCRELQELRVFPSDLGGAVADVTEEGLVSISAGCKKLNSVLYFCFQMTNAALITIAKNCPHFTRFRLCILDPRKPDPVTNEALDEGFRAIVQSCKDLKRLSVSGLLTDQVFMYIGKYAERLEMLSIAFAGETDRAMSYVLNGCKRLRKLEIMDSPFGDAALLQDIGKYETMRSLWMSSCDVTLTGCKTLAAKMPRLNVEIMNHRDGMDVDLNDAEKVDKLYVYRTIAGPRSDAPHFVLTL</sequence>
<evidence type="ECO:0000256" key="6">
    <source>
        <dbReference type="ARBA" id="ARBA00064183"/>
    </source>
</evidence>
<keyword evidence="4" id="KW-0539">Nucleus</keyword>
<dbReference type="GO" id="GO:0019005">
    <property type="term" value="C:SCF ubiquitin ligase complex"/>
    <property type="evidence" value="ECO:0007669"/>
    <property type="project" value="TreeGrafter"/>
</dbReference>
<comment type="caution">
    <text evidence="8">The sequence shown here is derived from an EMBL/GenBank/DDBJ whole genome shotgun (WGS) entry which is preliminary data.</text>
</comment>